<dbReference type="EC" id="2.1.1.298" evidence="4"/>
<evidence type="ECO:0000313" key="7">
    <source>
        <dbReference type="EMBL" id="TNG89811.1"/>
    </source>
</evidence>
<comment type="caution">
    <text evidence="6">The sequence shown here is derived from an EMBL/GenBank/DDBJ whole genome shotgun (WGS) entry which is preliminary data.</text>
</comment>
<keyword evidence="9" id="KW-1185">Reference proteome</keyword>
<reference evidence="7 9" key="2">
    <citation type="submission" date="2019-05" db="EMBL/GenBank/DDBJ databases">
        <title>Pasteurellaceae isolates from reptiles.</title>
        <authorList>
            <person name="Bojesen A.M."/>
            <person name="Lund E."/>
        </authorList>
    </citation>
    <scope>NUCLEOTIDE SEQUENCE [LARGE SCALE GENOMIC DNA]</scope>
    <source>
        <strain evidence="7 9">ELNT2x</strain>
    </source>
</reference>
<dbReference type="Gene3D" id="3.40.50.150">
    <property type="entry name" value="Vaccinia Virus protein VP39"/>
    <property type="match status" value="1"/>
</dbReference>
<keyword evidence="2 4" id="KW-0808">Transferase</keyword>
<dbReference type="GO" id="GO:0005829">
    <property type="term" value="C:cytosol"/>
    <property type="evidence" value="ECO:0007669"/>
    <property type="project" value="TreeGrafter"/>
</dbReference>
<evidence type="ECO:0000313" key="9">
    <source>
        <dbReference type="Proteomes" id="UP000305526"/>
    </source>
</evidence>
<dbReference type="NCBIfam" id="TIGR00536">
    <property type="entry name" value="hemK_fam"/>
    <property type="match status" value="1"/>
</dbReference>
<dbReference type="HAMAP" id="MF_02125">
    <property type="entry name" value="L3_methyltr_PrmB"/>
    <property type="match status" value="1"/>
</dbReference>
<reference evidence="6 8" key="1">
    <citation type="submission" date="2019-03" db="EMBL/GenBank/DDBJ databases">
        <title>Genomic Encyclopedia of Type Strains, Phase IV (KMG-IV): sequencing the most valuable type-strain genomes for metagenomic binning, comparative biology and taxonomic classification.</title>
        <authorList>
            <person name="Goeker M."/>
        </authorList>
    </citation>
    <scope>NUCLEOTIDE SEQUENCE [LARGE SCALE GENOMIC DNA]</scope>
    <source>
        <strain evidence="6 8">DSM 28140</strain>
    </source>
</reference>
<dbReference type="AlphaFoldDB" id="A0A4R3Y673"/>
<evidence type="ECO:0000313" key="6">
    <source>
        <dbReference type="EMBL" id="TCV87300.1"/>
    </source>
</evidence>
<dbReference type="PIRSF" id="PIRSF037167">
    <property type="entry name" value="Mtase_YfcB_prd"/>
    <property type="match status" value="1"/>
</dbReference>
<dbReference type="GO" id="GO:0036009">
    <property type="term" value="F:protein-glutamine N-methyltransferase activity"/>
    <property type="evidence" value="ECO:0007669"/>
    <property type="project" value="UniProtKB-UniRule"/>
</dbReference>
<dbReference type="FunFam" id="3.40.50.150:FF:000042">
    <property type="entry name" value="50S ribosomal protein L3 glutamine methyltransferase"/>
    <property type="match status" value="1"/>
</dbReference>
<dbReference type="GO" id="GO:0032259">
    <property type="term" value="P:methylation"/>
    <property type="evidence" value="ECO:0007669"/>
    <property type="project" value="UniProtKB-KW"/>
</dbReference>
<keyword evidence="6" id="KW-0687">Ribonucleoprotein</keyword>
<comment type="catalytic activity">
    <reaction evidence="4">
        <text>L-glutaminyl-[ribosomal protein uL3] + S-adenosyl-L-methionine = N(5)-methyl-L-glutaminyl-[ribosomal protein uL3] + S-adenosyl-L-homocysteine + H(+)</text>
        <dbReference type="Rhea" id="RHEA:45020"/>
        <dbReference type="Rhea" id="RHEA-COMP:11063"/>
        <dbReference type="Rhea" id="RHEA-COMP:11064"/>
        <dbReference type="ChEBI" id="CHEBI:15378"/>
        <dbReference type="ChEBI" id="CHEBI:30011"/>
        <dbReference type="ChEBI" id="CHEBI:57856"/>
        <dbReference type="ChEBI" id="CHEBI:59789"/>
        <dbReference type="ChEBI" id="CHEBI:61891"/>
        <dbReference type="EC" id="2.1.1.298"/>
    </reaction>
</comment>
<gene>
    <name evidence="4 7" type="primary">prmB</name>
    <name evidence="6" type="ORF">EDC16_105219</name>
    <name evidence="7" type="ORF">FHQ21_09845</name>
</gene>
<feature type="domain" description="Methyltransferase small" evidence="5">
    <location>
        <begin position="141"/>
        <end position="230"/>
    </location>
</feature>
<proteinExistence type="inferred from homology"/>
<dbReference type="GO" id="GO:0005840">
    <property type="term" value="C:ribosome"/>
    <property type="evidence" value="ECO:0007669"/>
    <property type="project" value="UniProtKB-KW"/>
</dbReference>
<dbReference type="GO" id="GO:0003676">
    <property type="term" value="F:nucleic acid binding"/>
    <property type="evidence" value="ECO:0007669"/>
    <property type="project" value="InterPro"/>
</dbReference>
<evidence type="ECO:0000256" key="4">
    <source>
        <dbReference type="HAMAP-Rule" id="MF_02125"/>
    </source>
</evidence>
<dbReference type="CDD" id="cd02440">
    <property type="entry name" value="AdoMet_MTases"/>
    <property type="match status" value="1"/>
</dbReference>
<dbReference type="InterPro" id="IPR007848">
    <property type="entry name" value="Small_mtfrase_dom"/>
</dbReference>
<keyword evidence="6" id="KW-0689">Ribosomal protein</keyword>
<dbReference type="NCBIfam" id="TIGR03533">
    <property type="entry name" value="L3_gln_methyl"/>
    <property type="match status" value="1"/>
</dbReference>
<protein>
    <recommendedName>
        <fullName evidence="4">Ribosomal protein uL3 glutamine methyltransferase</fullName>
        <shortName evidence="4">uL3 MTase</shortName>
        <ecNumber evidence="4">2.1.1.298</ecNumber>
    </recommendedName>
    <alternativeName>
        <fullName evidence="4">N5-glutamine methyltransferase PrmB</fullName>
    </alternativeName>
</protein>
<accession>A0A4R3Y673</accession>
<sequence>MSEKINYNPELVEEMQLSSSLEDLKTIQDFLRWMYSYFNASDIFYGHGQDNAWDEAVQLTLSVLHLPQDVPTALYSSNLTYYEKQKLFHAAIQRVGTRTPIAYLTHNAWFCGLEFYVDERVIIPRSPIGELIQDGFTGLLKDEPKRILDMCTGSGCIAVACAARFPQAEIDAIDLSPDALQVAEINIERHNALHRVFPIQSDLFSALPPDQYNLIVSNPPYVDEEDLQQMPAEFYHEPTMALEAGQDGLILVKRILAQAADYLTDNGVLVCEVGNSMVHLIEQFPTVAFNWIQFKQGGDGVFSLTKAQLLANAALFEAYKSSAFSIISNRTASSDRE</sequence>
<dbReference type="RefSeq" id="WP_132966842.1">
    <property type="nucleotide sequence ID" value="NZ_LEKL01000066.1"/>
</dbReference>
<organism evidence="6 8">
    <name type="scientific">Testudinibacter aquarius</name>
    <dbReference type="NCBI Taxonomy" id="1524974"/>
    <lineage>
        <taxon>Bacteria</taxon>
        <taxon>Pseudomonadati</taxon>
        <taxon>Pseudomonadota</taxon>
        <taxon>Gammaproteobacteria</taxon>
        <taxon>Pasteurellales</taxon>
        <taxon>Pasteurellaceae</taxon>
        <taxon>Testudinibacter</taxon>
    </lineage>
</organism>
<keyword evidence="3 4" id="KW-0949">S-adenosyl-L-methionine</keyword>
<dbReference type="EMBL" id="SMCP01000005">
    <property type="protein sequence ID" value="TCV87300.1"/>
    <property type="molecule type" value="Genomic_DNA"/>
</dbReference>
<name>A0A4R3Y673_9PAST</name>
<dbReference type="Proteomes" id="UP000294619">
    <property type="component" value="Unassembled WGS sequence"/>
</dbReference>
<evidence type="ECO:0000256" key="1">
    <source>
        <dbReference type="ARBA" id="ARBA00022603"/>
    </source>
</evidence>
<evidence type="ECO:0000256" key="3">
    <source>
        <dbReference type="ARBA" id="ARBA00022691"/>
    </source>
</evidence>
<dbReference type="SUPFAM" id="SSF53335">
    <property type="entry name" value="S-adenosyl-L-methionine-dependent methyltransferases"/>
    <property type="match status" value="1"/>
</dbReference>
<evidence type="ECO:0000313" key="8">
    <source>
        <dbReference type="Proteomes" id="UP000294619"/>
    </source>
</evidence>
<dbReference type="Proteomes" id="UP000305526">
    <property type="component" value="Unassembled WGS sequence"/>
</dbReference>
<dbReference type="InterPro" id="IPR002052">
    <property type="entry name" value="DNA_methylase_N6_adenine_CS"/>
</dbReference>
<dbReference type="InterPro" id="IPR029063">
    <property type="entry name" value="SAM-dependent_MTases_sf"/>
</dbReference>
<dbReference type="InterPro" id="IPR004556">
    <property type="entry name" value="HemK-like"/>
</dbReference>
<dbReference type="InterPro" id="IPR017127">
    <property type="entry name" value="Ribosome_uL3_MTase"/>
</dbReference>
<dbReference type="PANTHER" id="PTHR47806:SF1">
    <property type="entry name" value="RIBOSOMAL PROTEIN UL3 GLUTAMINE METHYLTRANSFERASE"/>
    <property type="match status" value="1"/>
</dbReference>
<evidence type="ECO:0000256" key="2">
    <source>
        <dbReference type="ARBA" id="ARBA00022679"/>
    </source>
</evidence>
<dbReference type="EMBL" id="VDGV01000090">
    <property type="protein sequence ID" value="TNG89811.1"/>
    <property type="molecule type" value="Genomic_DNA"/>
</dbReference>
<dbReference type="Pfam" id="PF05175">
    <property type="entry name" value="MTS"/>
    <property type="match status" value="1"/>
</dbReference>
<dbReference type="PANTHER" id="PTHR47806">
    <property type="entry name" value="50S RIBOSOMAL PROTEIN L3 GLUTAMINE METHYLTRANSFERASE"/>
    <property type="match status" value="1"/>
</dbReference>
<dbReference type="PROSITE" id="PS00092">
    <property type="entry name" value="N6_MTASE"/>
    <property type="match status" value="1"/>
</dbReference>
<comment type="function">
    <text evidence="4">Methylates ribosomal protein uL3 on a specific glutamine residue.</text>
</comment>
<dbReference type="Gene3D" id="1.10.8.10">
    <property type="entry name" value="DNA helicase RuvA subunit, C-terminal domain"/>
    <property type="match status" value="1"/>
</dbReference>
<keyword evidence="1 4" id="KW-0489">Methyltransferase</keyword>
<comment type="similarity">
    <text evidence="4">Belongs to the protein N5-glutamine methyltransferase family. PrmB subfamily.</text>
</comment>
<evidence type="ECO:0000259" key="5">
    <source>
        <dbReference type="Pfam" id="PF05175"/>
    </source>
</evidence>